<evidence type="ECO:0000313" key="5">
    <source>
        <dbReference type="Proteomes" id="UP000254424"/>
    </source>
</evidence>
<reference evidence="4 5" key="1">
    <citation type="submission" date="2018-06" db="EMBL/GenBank/DDBJ databases">
        <authorList>
            <consortium name="Pathogen Informatics"/>
            <person name="Doyle S."/>
        </authorList>
    </citation>
    <scope>NUCLEOTIDE SEQUENCE [LARGE SCALE GENOMIC DNA]</scope>
    <source>
        <strain evidence="4 5">NCTC11155</strain>
    </source>
</reference>
<evidence type="ECO:0000313" key="2">
    <source>
        <dbReference type="EMBL" id="KAA5271138.1"/>
    </source>
</evidence>
<evidence type="ECO:0000313" key="6">
    <source>
        <dbReference type="Proteomes" id="UP000291917"/>
    </source>
</evidence>
<dbReference type="STRING" id="483216.BACEGG_00687"/>
<keyword evidence="4" id="KW-0449">Lipoprotein</keyword>
<dbReference type="AlphaFoldDB" id="A0A380ZC52"/>
<sequence length="636" mass="70180">MKNQKDLFKKGSILLCFVFAIAAVSCVNQINDEIRESNIPISFVAKASKGNTKITKNTFETGDRMGVFAMLTGNGLSEQRYIDNLLLECGEGTTLIPKKEVFYPEGDATLDFISYYPYQAAGMGGGSSLLHVTVQADQSKSSNYSLSDFMTARTENIANSKEAVRLTYKHQFAKIKIVLTPKDGENVNDMLKANPRIIATGFRTQALYDLQSDELSEVDEESETDIIPSGVWKETGNGLSGKEFIVIPQTHSDSKQAFSLEWNGKIYACSLPSAIIKEDTELEIQINALQNAGESLTGVIASIKEWGASEQGDSENEYDITAIHTASLSFKTSGVYRVYRQGKPVAEICREYLHTPADDAINSKAIVVYPVSDNGRTDLNNGTVLQLPDKTAATHGGKVSWNETDNSLAYTGGHSGPIEKFYIDGDLKIVTEKPDKALTVNVSSYTIRDIRNGILQSYPIVKIGTQYWMREDLQTAYYNDSKNIPIQKILGTGDRCFQYSVPGFLLYNGEAVLTGKLAPLDWRIPSDNDWNRLKEYIAGNASALKKTGTWSSDTNPATNETGFGIAPKGLLLERDNATTLVNPASSTAYWTRNGMQEQLDKVVIITNSNNDIEFKNSVKPEGKKYYNGFSVRCIKE</sequence>
<dbReference type="Gene3D" id="2.60.40.2630">
    <property type="match status" value="1"/>
</dbReference>
<reference evidence="2 7" key="2">
    <citation type="journal article" date="2019" name="Nat. Med.">
        <title>A library of human gut bacterial isolates paired with longitudinal multiomics data enables mechanistic microbiome research.</title>
        <authorList>
            <person name="Poyet M."/>
            <person name="Groussin M."/>
            <person name="Gibbons S.M."/>
            <person name="Avila-Pacheco J."/>
            <person name="Jiang X."/>
            <person name="Kearney S.M."/>
            <person name="Perrotta A.R."/>
            <person name="Berdy B."/>
            <person name="Zhao S."/>
            <person name="Lieberman T.D."/>
            <person name="Swanson P.K."/>
            <person name="Smith M."/>
            <person name="Roesemann S."/>
            <person name="Alexander J.E."/>
            <person name="Rich S.A."/>
            <person name="Livny J."/>
            <person name="Vlamakis H."/>
            <person name="Clish C."/>
            <person name="Bullock K."/>
            <person name="Deik A."/>
            <person name="Scott J."/>
            <person name="Pierce K.A."/>
            <person name="Xavier R.J."/>
            <person name="Alm E.J."/>
        </authorList>
    </citation>
    <scope>NUCLEOTIDE SEQUENCE [LARGE SCALE GENOMIC DNA]</scope>
    <source>
        <strain evidence="2 7">BIOML-A1</strain>
    </source>
</reference>
<keyword evidence="7" id="KW-1185">Reference proteome</keyword>
<dbReference type="Pfam" id="PF09603">
    <property type="entry name" value="Fib_succ_major"/>
    <property type="match status" value="1"/>
</dbReference>
<evidence type="ECO:0000259" key="1">
    <source>
        <dbReference type="Pfam" id="PF09603"/>
    </source>
</evidence>
<dbReference type="NCBIfam" id="TIGR02145">
    <property type="entry name" value="Fib_succ_major"/>
    <property type="match status" value="1"/>
</dbReference>
<accession>A0A380ZC52</accession>
<organism evidence="4 5">
    <name type="scientific">Bacteroides eggerthii</name>
    <dbReference type="NCBI Taxonomy" id="28111"/>
    <lineage>
        <taxon>Bacteria</taxon>
        <taxon>Pseudomonadati</taxon>
        <taxon>Bacteroidota</taxon>
        <taxon>Bacteroidia</taxon>
        <taxon>Bacteroidales</taxon>
        <taxon>Bacteroidaceae</taxon>
        <taxon>Bacteroides</taxon>
    </lineage>
</organism>
<protein>
    <submittedName>
        <fullName evidence="4">Lipoprotein</fullName>
    </submittedName>
</protein>
<evidence type="ECO:0000313" key="3">
    <source>
        <dbReference type="EMBL" id="RYT70501.1"/>
    </source>
</evidence>
<dbReference type="Gene3D" id="2.60.40.2620">
    <property type="entry name" value="Fimbrillin-like"/>
    <property type="match status" value="1"/>
</dbReference>
<dbReference type="RefSeq" id="WP_004288969.1">
    <property type="nucleotide sequence ID" value="NZ_CABKNQ010000019.1"/>
</dbReference>
<dbReference type="InterPro" id="IPR011871">
    <property type="entry name" value="Fib_succ_major"/>
</dbReference>
<dbReference type="InterPro" id="IPR042278">
    <property type="entry name" value="Mfa-like_1_N"/>
</dbReference>
<dbReference type="Proteomes" id="UP000335496">
    <property type="component" value="Unassembled WGS sequence"/>
</dbReference>
<dbReference type="EMBL" id="UFSX01000002">
    <property type="protein sequence ID" value="SUV43695.1"/>
    <property type="molecule type" value="Genomic_DNA"/>
</dbReference>
<dbReference type="CDD" id="cd13120">
    <property type="entry name" value="BF2867_like_N"/>
    <property type="match status" value="1"/>
</dbReference>
<dbReference type="EMBL" id="RCXL01000027">
    <property type="protein sequence ID" value="RYT70501.1"/>
    <property type="molecule type" value="Genomic_DNA"/>
</dbReference>
<dbReference type="EMBL" id="VVZX01000025">
    <property type="protein sequence ID" value="KAA5271138.1"/>
    <property type="molecule type" value="Genomic_DNA"/>
</dbReference>
<feature type="domain" description="Fibrobacter succinogenes major paralogous" evidence="1">
    <location>
        <begin position="461"/>
        <end position="635"/>
    </location>
</feature>
<dbReference type="Proteomes" id="UP000254424">
    <property type="component" value="Unassembled WGS sequence"/>
</dbReference>
<dbReference type="PROSITE" id="PS51257">
    <property type="entry name" value="PROKAR_LIPOPROTEIN"/>
    <property type="match status" value="1"/>
</dbReference>
<dbReference type="Proteomes" id="UP000291917">
    <property type="component" value="Unassembled WGS sequence"/>
</dbReference>
<gene>
    <name evidence="3" type="ORF">EAJ03_15490</name>
    <name evidence="2" type="ORF">F2Z23_15685</name>
    <name evidence="4" type="ORF">NCTC11155_03100</name>
</gene>
<reference evidence="3 6" key="3">
    <citation type="journal article" date="2019" name="Science, e1252229">
        <title>Invertible promoters mediate bacterial phase variation, antibiotic resistance, and host adaptation in the gut.</title>
        <authorList>
            <person name="Jiang X."/>
            <person name="Hall A.B."/>
            <person name="Arthur T.D."/>
            <person name="Plichta D.R."/>
            <person name="Covington C.T."/>
            <person name="Poyet M."/>
            <person name="Crothers J."/>
            <person name="Moses P.L."/>
            <person name="Tolonen A.C."/>
            <person name="Vlamakis H."/>
            <person name="Alm E.J."/>
            <person name="Xavier R.J."/>
        </authorList>
    </citation>
    <scope>NUCLEOTIDE SEQUENCE [LARGE SCALE GENOMIC DNA]</scope>
    <source>
        <strain evidence="3">Bj_0095</strain>
        <strain evidence="6">bj_0095</strain>
    </source>
</reference>
<dbReference type="GeneID" id="93069838"/>
<dbReference type="InterPro" id="IPR025049">
    <property type="entry name" value="Mfa-like_1"/>
</dbReference>
<evidence type="ECO:0000313" key="4">
    <source>
        <dbReference type="EMBL" id="SUV43695.1"/>
    </source>
</evidence>
<evidence type="ECO:0000313" key="7">
    <source>
        <dbReference type="Proteomes" id="UP000335496"/>
    </source>
</evidence>
<dbReference type="OrthoDB" id="9805760at2"/>
<name>A0A380ZC52_9BACE</name>
<proteinExistence type="predicted"/>
<dbReference type="Pfam" id="PF13149">
    <property type="entry name" value="Mfa_like_1"/>
    <property type="match status" value="1"/>
</dbReference>